<protein>
    <submittedName>
        <fullName evidence="2">Predicted protein</fullName>
    </submittedName>
</protein>
<feature type="compositionally biased region" description="Gly residues" evidence="1">
    <location>
        <begin position="99"/>
        <end position="108"/>
    </location>
</feature>
<reference evidence="3" key="1">
    <citation type="journal article" date="2011" name="PLoS Pathog.">
        <title>Comparative genomics yields insights into niche adaptation of plant vascular wilt pathogens.</title>
        <authorList>
            <person name="Klosterman S.J."/>
            <person name="Subbarao K.V."/>
            <person name="Kang S."/>
            <person name="Veronese P."/>
            <person name="Gold S.E."/>
            <person name="Thomma B.P.H.J."/>
            <person name="Chen Z."/>
            <person name="Henrissat B."/>
            <person name="Lee Y.-H."/>
            <person name="Park J."/>
            <person name="Garcia-Pedrajas M.D."/>
            <person name="Barbara D.J."/>
            <person name="Anchieta A."/>
            <person name="de Jonge R."/>
            <person name="Santhanam P."/>
            <person name="Maruthachalam K."/>
            <person name="Atallah Z."/>
            <person name="Amyotte S.G."/>
            <person name="Paz Z."/>
            <person name="Inderbitzin P."/>
            <person name="Hayes R.J."/>
            <person name="Heiman D.I."/>
            <person name="Young S."/>
            <person name="Zeng Q."/>
            <person name="Engels R."/>
            <person name="Galagan J."/>
            <person name="Cuomo C.A."/>
            <person name="Dobinson K.F."/>
            <person name="Ma L.-J."/>
        </authorList>
    </citation>
    <scope>NUCLEOTIDE SEQUENCE [LARGE SCALE GENOMIC DNA]</scope>
    <source>
        <strain evidence="3">VaMs.102 / ATCC MYA-4576 / FGSC 10136</strain>
    </source>
</reference>
<dbReference type="GeneID" id="9529293"/>
<name>C9STM0_VERA1</name>
<dbReference type="Proteomes" id="UP000008698">
    <property type="component" value="Unassembled WGS sequence"/>
</dbReference>
<evidence type="ECO:0000256" key="1">
    <source>
        <dbReference type="SAM" id="MobiDB-lite"/>
    </source>
</evidence>
<dbReference type="KEGG" id="val:VDBG_08291"/>
<feature type="compositionally biased region" description="Basic residues" evidence="1">
    <location>
        <begin position="1"/>
        <end position="14"/>
    </location>
</feature>
<organism evidence="3">
    <name type="scientific">Verticillium alfalfae (strain VaMs.102 / ATCC MYA-4576 / FGSC 10136)</name>
    <name type="common">Verticillium wilt of alfalfa</name>
    <name type="synonym">Verticillium albo-atrum</name>
    <dbReference type="NCBI Taxonomy" id="526221"/>
    <lineage>
        <taxon>Eukaryota</taxon>
        <taxon>Fungi</taxon>
        <taxon>Dikarya</taxon>
        <taxon>Ascomycota</taxon>
        <taxon>Pezizomycotina</taxon>
        <taxon>Sordariomycetes</taxon>
        <taxon>Hypocreomycetidae</taxon>
        <taxon>Glomerellales</taxon>
        <taxon>Plectosphaerellaceae</taxon>
        <taxon>Verticillium</taxon>
    </lineage>
</organism>
<evidence type="ECO:0000313" key="2">
    <source>
        <dbReference type="EMBL" id="EEY22181.1"/>
    </source>
</evidence>
<accession>C9STM0</accession>
<feature type="region of interest" description="Disordered" evidence="1">
    <location>
        <begin position="1"/>
        <end position="47"/>
    </location>
</feature>
<sequence>MFSSRVRSRARLGRLRLAPTPVSRPPGNARPSHSSSRPSASSAKGNAADYSIALGGLGRRGGPCSGRRHDDGTWAAVALSTDQTGSNEDEVAWLAAAQQGGGGGGGSGSSSSREDRDG</sequence>
<proteinExistence type="predicted"/>
<dbReference type="AlphaFoldDB" id="C9STM0"/>
<feature type="compositionally biased region" description="Low complexity" evidence="1">
    <location>
        <begin position="29"/>
        <end position="43"/>
    </location>
</feature>
<dbReference type="RefSeq" id="XP_003001246.1">
    <property type="nucleotide sequence ID" value="XM_003001200.1"/>
</dbReference>
<dbReference type="HOGENOM" id="CLU_2074946_0_0_1"/>
<gene>
    <name evidence="2" type="ORF">VDBG_08291</name>
</gene>
<dbReference type="EMBL" id="DS985225">
    <property type="protein sequence ID" value="EEY22181.1"/>
    <property type="molecule type" value="Genomic_DNA"/>
</dbReference>
<evidence type="ECO:0000313" key="3">
    <source>
        <dbReference type="Proteomes" id="UP000008698"/>
    </source>
</evidence>
<feature type="region of interest" description="Disordered" evidence="1">
    <location>
        <begin position="97"/>
        <end position="118"/>
    </location>
</feature>
<keyword evidence="3" id="KW-1185">Reference proteome</keyword>